<comment type="subcellular location">
    <subcellularLocation>
        <location evidence="2">Cell membrane</location>
        <topology evidence="2">Multi-pass membrane protein</topology>
    </subcellularLocation>
</comment>
<evidence type="ECO:0000259" key="13">
    <source>
        <dbReference type="PROSITE" id="PS50109"/>
    </source>
</evidence>
<keyword evidence="7" id="KW-0547">Nucleotide-binding</keyword>
<keyword evidence="4" id="KW-1003">Cell membrane</keyword>
<dbReference type="FunFam" id="3.30.565.10:FF:000006">
    <property type="entry name" value="Sensor histidine kinase WalK"/>
    <property type="match status" value="1"/>
</dbReference>
<sequence length="465" mass="52464">MKSFRHRLLVTIMAWISLLLACILLIVIQLFPMYAEAEDKTEVWIILALIFIGALLFSALIGHRIIKVQALPIENVTQTALELVKGNYRARAFEYGNVGAVQLSSTINILARNLQEITAVREMEQERLKTLIENMGSALIMIDRQGGVALVNRSFLGEFHLIEEQVQEKFYKEVPLPEVFERFIEQVFMTEQAARDQLEFKQGIHTKNIDVYGAPVLGDHEQWLGIVIVSHDITELKRLEQVRKDFVANVSHELRTPVTSIKGFSETLIDGAYTDEATLLSFLEIIHTESNRLEMLINDLLDLSKVEQAGFRVNALPTDMEKVIKRAEEMVSKRIEEKKIKLDLQLEPVILQGDPDRLLQVMMNLLVNAITYSSSETTITVRLYTKGKSALIEVEDQGIGIEASEIGRLFERFYRVDRARSRNSGGTGLGLSIVKHLIEAHHGKVDVESTVGVGTKFTVQLPLGS</sequence>
<dbReference type="InterPro" id="IPR036890">
    <property type="entry name" value="HATPase_C_sf"/>
</dbReference>
<feature type="transmembrane region" description="Helical" evidence="12">
    <location>
        <begin position="12"/>
        <end position="31"/>
    </location>
</feature>
<keyword evidence="6" id="KW-0808">Transferase</keyword>
<dbReference type="InterPro" id="IPR005467">
    <property type="entry name" value="His_kinase_dom"/>
</dbReference>
<evidence type="ECO:0000256" key="4">
    <source>
        <dbReference type="ARBA" id="ARBA00022475"/>
    </source>
</evidence>
<evidence type="ECO:0000256" key="9">
    <source>
        <dbReference type="ARBA" id="ARBA00022840"/>
    </source>
</evidence>
<dbReference type="GO" id="GO:0016036">
    <property type="term" value="P:cellular response to phosphate starvation"/>
    <property type="evidence" value="ECO:0007669"/>
    <property type="project" value="TreeGrafter"/>
</dbReference>
<name>A0A098ELM3_9BACL</name>
<dbReference type="AlphaFoldDB" id="A0A098ELM3"/>
<dbReference type="NCBIfam" id="TIGR00229">
    <property type="entry name" value="sensory_box"/>
    <property type="match status" value="1"/>
</dbReference>
<dbReference type="CDD" id="cd00130">
    <property type="entry name" value="PAS"/>
    <property type="match status" value="1"/>
</dbReference>
<dbReference type="SMART" id="SM00091">
    <property type="entry name" value="PAS"/>
    <property type="match status" value="1"/>
</dbReference>
<dbReference type="SMART" id="SM00387">
    <property type="entry name" value="HATPase_c"/>
    <property type="match status" value="1"/>
</dbReference>
<dbReference type="NCBIfam" id="NF046044">
    <property type="entry name" value="PnpS"/>
    <property type="match status" value="1"/>
</dbReference>
<keyword evidence="8" id="KW-0418">Kinase</keyword>
<dbReference type="CDD" id="cd00075">
    <property type="entry name" value="HATPase"/>
    <property type="match status" value="1"/>
</dbReference>
<dbReference type="PROSITE" id="PS50109">
    <property type="entry name" value="HIS_KIN"/>
    <property type="match status" value="1"/>
</dbReference>
<evidence type="ECO:0000256" key="5">
    <source>
        <dbReference type="ARBA" id="ARBA00022553"/>
    </source>
</evidence>
<feature type="transmembrane region" description="Helical" evidence="12">
    <location>
        <begin position="43"/>
        <end position="62"/>
    </location>
</feature>
<evidence type="ECO:0000256" key="8">
    <source>
        <dbReference type="ARBA" id="ARBA00022777"/>
    </source>
</evidence>
<dbReference type="InterPro" id="IPR003594">
    <property type="entry name" value="HATPase_dom"/>
</dbReference>
<keyword evidence="12" id="KW-0812">Transmembrane</keyword>
<dbReference type="Pfam" id="PF00512">
    <property type="entry name" value="HisKA"/>
    <property type="match status" value="1"/>
</dbReference>
<evidence type="ECO:0000256" key="12">
    <source>
        <dbReference type="SAM" id="Phobius"/>
    </source>
</evidence>
<dbReference type="Proteomes" id="UP000043699">
    <property type="component" value="Unassembled WGS sequence"/>
</dbReference>
<feature type="domain" description="Histidine kinase" evidence="13">
    <location>
        <begin position="249"/>
        <end position="465"/>
    </location>
</feature>
<dbReference type="SUPFAM" id="SSF55785">
    <property type="entry name" value="PYP-like sensor domain (PAS domain)"/>
    <property type="match status" value="1"/>
</dbReference>
<dbReference type="InterPro" id="IPR004358">
    <property type="entry name" value="Sig_transdc_His_kin-like_C"/>
</dbReference>
<dbReference type="PANTHER" id="PTHR45453:SF1">
    <property type="entry name" value="PHOSPHATE REGULON SENSOR PROTEIN PHOR"/>
    <property type="match status" value="1"/>
</dbReference>
<dbReference type="GO" id="GO:0000155">
    <property type="term" value="F:phosphorelay sensor kinase activity"/>
    <property type="evidence" value="ECO:0007669"/>
    <property type="project" value="InterPro"/>
</dbReference>
<dbReference type="Pfam" id="PF08448">
    <property type="entry name" value="PAS_4"/>
    <property type="match status" value="1"/>
</dbReference>
<dbReference type="PROSITE" id="PS51257">
    <property type="entry name" value="PROKAR_LIPOPROTEIN"/>
    <property type="match status" value="1"/>
</dbReference>
<dbReference type="InterPro" id="IPR035965">
    <property type="entry name" value="PAS-like_dom_sf"/>
</dbReference>
<evidence type="ECO:0000313" key="15">
    <source>
        <dbReference type="Proteomes" id="UP000043699"/>
    </source>
</evidence>
<dbReference type="Gene3D" id="3.30.565.10">
    <property type="entry name" value="Histidine kinase-like ATPase, C-terminal domain"/>
    <property type="match status" value="1"/>
</dbReference>
<dbReference type="EMBL" id="CCXS01000001">
    <property type="protein sequence ID" value="CEG23219.1"/>
    <property type="molecule type" value="Genomic_DNA"/>
</dbReference>
<dbReference type="InterPro" id="IPR000014">
    <property type="entry name" value="PAS"/>
</dbReference>
<dbReference type="SUPFAM" id="SSF47384">
    <property type="entry name" value="Homodimeric domain of signal transducing histidine kinase"/>
    <property type="match status" value="1"/>
</dbReference>
<evidence type="ECO:0000256" key="10">
    <source>
        <dbReference type="ARBA" id="ARBA00023012"/>
    </source>
</evidence>
<dbReference type="Pfam" id="PF02518">
    <property type="entry name" value="HATPase_c"/>
    <property type="match status" value="1"/>
</dbReference>
<dbReference type="RefSeq" id="WP_052652001.1">
    <property type="nucleotide sequence ID" value="NZ_CCXS01000001.1"/>
</dbReference>
<reference evidence="14 15" key="1">
    <citation type="submission" date="2014-09" db="EMBL/GenBank/DDBJ databases">
        <authorList>
            <person name="Urmite Genomes Urmite Genomes"/>
        </authorList>
    </citation>
    <scope>NUCLEOTIDE SEQUENCE [LARGE SCALE GENOMIC DNA]</scope>
    <source>
        <strain evidence="14 15">ES2</strain>
    </source>
</reference>
<dbReference type="InterPro" id="IPR013656">
    <property type="entry name" value="PAS_4"/>
</dbReference>
<dbReference type="OrthoDB" id="9813151at2"/>
<dbReference type="GO" id="GO:0004721">
    <property type="term" value="F:phosphoprotein phosphatase activity"/>
    <property type="evidence" value="ECO:0007669"/>
    <property type="project" value="TreeGrafter"/>
</dbReference>
<dbReference type="STRING" id="1499687.BN1080_02168"/>
<evidence type="ECO:0000256" key="7">
    <source>
        <dbReference type="ARBA" id="ARBA00022741"/>
    </source>
</evidence>
<keyword evidence="15" id="KW-1185">Reference proteome</keyword>
<keyword evidence="12" id="KW-1133">Transmembrane helix</keyword>
<dbReference type="PANTHER" id="PTHR45453">
    <property type="entry name" value="PHOSPHATE REGULON SENSOR PROTEIN PHOR"/>
    <property type="match status" value="1"/>
</dbReference>
<evidence type="ECO:0000256" key="2">
    <source>
        <dbReference type="ARBA" id="ARBA00004651"/>
    </source>
</evidence>
<dbReference type="GO" id="GO:0005524">
    <property type="term" value="F:ATP binding"/>
    <property type="evidence" value="ECO:0007669"/>
    <property type="project" value="UniProtKB-KW"/>
</dbReference>
<dbReference type="PRINTS" id="PR00344">
    <property type="entry name" value="BCTRLSENSOR"/>
</dbReference>
<dbReference type="CDD" id="cd00082">
    <property type="entry name" value="HisKA"/>
    <property type="match status" value="1"/>
</dbReference>
<evidence type="ECO:0000256" key="11">
    <source>
        <dbReference type="ARBA" id="ARBA00023136"/>
    </source>
</evidence>
<dbReference type="FunFam" id="1.10.287.130:FF:000008">
    <property type="entry name" value="Two-component sensor histidine kinase"/>
    <property type="match status" value="1"/>
</dbReference>
<dbReference type="GO" id="GO:0005886">
    <property type="term" value="C:plasma membrane"/>
    <property type="evidence" value="ECO:0007669"/>
    <property type="project" value="UniProtKB-SubCell"/>
</dbReference>
<dbReference type="SMART" id="SM00388">
    <property type="entry name" value="HisKA"/>
    <property type="match status" value="1"/>
</dbReference>
<evidence type="ECO:0000313" key="14">
    <source>
        <dbReference type="EMBL" id="CEG23219.1"/>
    </source>
</evidence>
<protein>
    <recommendedName>
        <fullName evidence="3">histidine kinase</fullName>
        <ecNumber evidence="3">2.7.13.3</ecNumber>
    </recommendedName>
</protein>
<dbReference type="Gene3D" id="1.10.287.130">
    <property type="match status" value="1"/>
</dbReference>
<dbReference type="EC" id="2.7.13.3" evidence="3"/>
<keyword evidence="5" id="KW-0597">Phosphoprotein</keyword>
<keyword evidence="9" id="KW-0067">ATP-binding</keyword>
<evidence type="ECO:0000256" key="6">
    <source>
        <dbReference type="ARBA" id="ARBA00022679"/>
    </source>
</evidence>
<evidence type="ECO:0000256" key="1">
    <source>
        <dbReference type="ARBA" id="ARBA00000085"/>
    </source>
</evidence>
<dbReference type="SUPFAM" id="SSF55874">
    <property type="entry name" value="ATPase domain of HSP90 chaperone/DNA topoisomerase II/histidine kinase"/>
    <property type="match status" value="1"/>
</dbReference>
<keyword evidence="11 12" id="KW-0472">Membrane</keyword>
<accession>A0A098ELM3</accession>
<gene>
    <name evidence="14" type="primary">phoR_5</name>
    <name evidence="14" type="ORF">BN1080_02168</name>
</gene>
<dbReference type="InterPro" id="IPR003661">
    <property type="entry name" value="HisK_dim/P_dom"/>
</dbReference>
<comment type="catalytic activity">
    <reaction evidence="1">
        <text>ATP + protein L-histidine = ADP + protein N-phospho-L-histidine.</text>
        <dbReference type="EC" id="2.7.13.3"/>
    </reaction>
</comment>
<evidence type="ECO:0000256" key="3">
    <source>
        <dbReference type="ARBA" id="ARBA00012438"/>
    </source>
</evidence>
<dbReference type="InterPro" id="IPR036097">
    <property type="entry name" value="HisK_dim/P_sf"/>
</dbReference>
<dbReference type="InterPro" id="IPR050351">
    <property type="entry name" value="BphY/WalK/GraS-like"/>
</dbReference>
<keyword evidence="10" id="KW-0902">Two-component regulatory system</keyword>
<proteinExistence type="predicted"/>
<dbReference type="Gene3D" id="3.30.450.20">
    <property type="entry name" value="PAS domain"/>
    <property type="match status" value="1"/>
</dbReference>
<organism evidence="14 15">
    <name type="scientific">Planococcus massiliensis</name>
    <dbReference type="NCBI Taxonomy" id="1499687"/>
    <lineage>
        <taxon>Bacteria</taxon>
        <taxon>Bacillati</taxon>
        <taxon>Bacillota</taxon>
        <taxon>Bacilli</taxon>
        <taxon>Bacillales</taxon>
        <taxon>Caryophanaceae</taxon>
        <taxon>Planococcus</taxon>
    </lineage>
</organism>